<dbReference type="Proteomes" id="UP000032304">
    <property type="component" value="Chromosome 11"/>
</dbReference>
<name>A0A0D2UKQ7_GOSRA</name>
<dbReference type="PANTHER" id="PTHR35687">
    <property type="entry name" value="OS07G0516700 PROTEIN"/>
    <property type="match status" value="1"/>
</dbReference>
<accession>A0A0D2UKQ7</accession>
<organism evidence="1 2">
    <name type="scientific">Gossypium raimondii</name>
    <name type="common">Peruvian cotton</name>
    <name type="synonym">Gossypium klotzschianum subsp. raimondii</name>
    <dbReference type="NCBI Taxonomy" id="29730"/>
    <lineage>
        <taxon>Eukaryota</taxon>
        <taxon>Viridiplantae</taxon>
        <taxon>Streptophyta</taxon>
        <taxon>Embryophyta</taxon>
        <taxon>Tracheophyta</taxon>
        <taxon>Spermatophyta</taxon>
        <taxon>Magnoliopsida</taxon>
        <taxon>eudicotyledons</taxon>
        <taxon>Gunneridae</taxon>
        <taxon>Pentapetalae</taxon>
        <taxon>rosids</taxon>
        <taxon>malvids</taxon>
        <taxon>Malvales</taxon>
        <taxon>Malvaceae</taxon>
        <taxon>Malvoideae</taxon>
        <taxon>Gossypium</taxon>
    </lineage>
</organism>
<gene>
    <name evidence="1" type="ORF">B456_011G015000</name>
</gene>
<evidence type="ECO:0000313" key="1">
    <source>
        <dbReference type="EMBL" id="KJB69299.1"/>
    </source>
</evidence>
<reference evidence="1 2" key="1">
    <citation type="journal article" date="2012" name="Nature">
        <title>Repeated polyploidization of Gossypium genomes and the evolution of spinnable cotton fibres.</title>
        <authorList>
            <person name="Paterson A.H."/>
            <person name="Wendel J.F."/>
            <person name="Gundlach H."/>
            <person name="Guo H."/>
            <person name="Jenkins J."/>
            <person name="Jin D."/>
            <person name="Llewellyn D."/>
            <person name="Showmaker K.C."/>
            <person name="Shu S."/>
            <person name="Udall J."/>
            <person name="Yoo M.J."/>
            <person name="Byers R."/>
            <person name="Chen W."/>
            <person name="Doron-Faigenboim A."/>
            <person name="Duke M.V."/>
            <person name="Gong L."/>
            <person name="Grimwood J."/>
            <person name="Grover C."/>
            <person name="Grupp K."/>
            <person name="Hu G."/>
            <person name="Lee T.H."/>
            <person name="Li J."/>
            <person name="Lin L."/>
            <person name="Liu T."/>
            <person name="Marler B.S."/>
            <person name="Page J.T."/>
            <person name="Roberts A.W."/>
            <person name="Romanel E."/>
            <person name="Sanders W.S."/>
            <person name="Szadkowski E."/>
            <person name="Tan X."/>
            <person name="Tang H."/>
            <person name="Xu C."/>
            <person name="Wang J."/>
            <person name="Wang Z."/>
            <person name="Zhang D."/>
            <person name="Zhang L."/>
            <person name="Ashrafi H."/>
            <person name="Bedon F."/>
            <person name="Bowers J.E."/>
            <person name="Brubaker C.L."/>
            <person name="Chee P.W."/>
            <person name="Das S."/>
            <person name="Gingle A.R."/>
            <person name="Haigler C.H."/>
            <person name="Harker D."/>
            <person name="Hoffmann L.V."/>
            <person name="Hovav R."/>
            <person name="Jones D.C."/>
            <person name="Lemke C."/>
            <person name="Mansoor S."/>
            <person name="ur Rahman M."/>
            <person name="Rainville L.N."/>
            <person name="Rambani A."/>
            <person name="Reddy U.K."/>
            <person name="Rong J.K."/>
            <person name="Saranga Y."/>
            <person name="Scheffler B.E."/>
            <person name="Scheffler J.A."/>
            <person name="Stelly D.M."/>
            <person name="Triplett B.A."/>
            <person name="Van Deynze A."/>
            <person name="Vaslin M.F."/>
            <person name="Waghmare V.N."/>
            <person name="Walford S.A."/>
            <person name="Wright R.J."/>
            <person name="Zaki E.A."/>
            <person name="Zhang T."/>
            <person name="Dennis E.S."/>
            <person name="Mayer K.F."/>
            <person name="Peterson D.G."/>
            <person name="Rokhsar D.S."/>
            <person name="Wang X."/>
            <person name="Schmutz J."/>
        </authorList>
    </citation>
    <scope>NUCLEOTIDE SEQUENCE [LARGE SCALE GENOMIC DNA]</scope>
</reference>
<protein>
    <submittedName>
        <fullName evidence="1">Uncharacterized protein</fullName>
    </submittedName>
</protein>
<dbReference type="OMA" id="YAYSKME"/>
<proteinExistence type="predicted"/>
<dbReference type="AlphaFoldDB" id="A0A0D2UKQ7"/>
<sequence length="114" mass="13443">MSVLNRSYSYSKVNKEDPDEIIHRRAQFLIYKVLEQADSRRKPSFFRIKLCRLKLKIGRKLKKLKKTAMVSISGLRVDVYRQVFNQLKTWRRLFNRGGNDHGTIAAAIHRPLLT</sequence>
<dbReference type="Gramene" id="KJB69299">
    <property type="protein sequence ID" value="KJB69299"/>
    <property type="gene ID" value="B456_011G015000"/>
</dbReference>
<dbReference type="KEGG" id="gra:105775116"/>
<dbReference type="EMBL" id="CM001750">
    <property type="protein sequence ID" value="KJB69299.1"/>
    <property type="molecule type" value="Genomic_DNA"/>
</dbReference>
<evidence type="ECO:0000313" key="2">
    <source>
        <dbReference type="Proteomes" id="UP000032304"/>
    </source>
</evidence>
<dbReference type="PANTHER" id="PTHR35687:SF1">
    <property type="entry name" value="OS07G0516700 PROTEIN"/>
    <property type="match status" value="1"/>
</dbReference>
<dbReference type="eggNOG" id="ENOG502S4N4">
    <property type="taxonomic scope" value="Eukaryota"/>
</dbReference>
<keyword evidence="2" id="KW-1185">Reference proteome</keyword>
<dbReference type="OrthoDB" id="1909082at2759"/>